<dbReference type="Proteomes" id="UP000316304">
    <property type="component" value="Unassembled WGS sequence"/>
</dbReference>
<gene>
    <name evidence="1" type="ORF">Pla52o_20230</name>
</gene>
<comment type="caution">
    <text evidence="1">The sequence shown here is derived from an EMBL/GenBank/DDBJ whole genome shotgun (WGS) entry which is preliminary data.</text>
</comment>
<dbReference type="EMBL" id="SJPT01000003">
    <property type="protein sequence ID" value="TWU24099.1"/>
    <property type="molecule type" value="Genomic_DNA"/>
</dbReference>
<evidence type="ECO:0000313" key="1">
    <source>
        <dbReference type="EMBL" id="TWU24099.1"/>
    </source>
</evidence>
<dbReference type="AlphaFoldDB" id="A0A5C6CMS7"/>
<sequence>MSGPDDKALAALYHENNAFYGETLFAICVKVNDYKQNCGHSA</sequence>
<reference evidence="1 2" key="1">
    <citation type="submission" date="2019-02" db="EMBL/GenBank/DDBJ databases">
        <title>Deep-cultivation of Planctomycetes and their phenomic and genomic characterization uncovers novel biology.</title>
        <authorList>
            <person name="Wiegand S."/>
            <person name="Jogler M."/>
            <person name="Boedeker C."/>
            <person name="Pinto D."/>
            <person name="Vollmers J."/>
            <person name="Rivas-Marin E."/>
            <person name="Kohn T."/>
            <person name="Peeters S.H."/>
            <person name="Heuer A."/>
            <person name="Rast P."/>
            <person name="Oberbeckmann S."/>
            <person name="Bunk B."/>
            <person name="Jeske O."/>
            <person name="Meyerdierks A."/>
            <person name="Storesund J.E."/>
            <person name="Kallscheuer N."/>
            <person name="Luecker S."/>
            <person name="Lage O.M."/>
            <person name="Pohl T."/>
            <person name="Merkel B.J."/>
            <person name="Hornburger P."/>
            <person name="Mueller R.-W."/>
            <person name="Bruemmer F."/>
            <person name="Labrenz M."/>
            <person name="Spormann A.M."/>
            <person name="Op Den Camp H."/>
            <person name="Overmann J."/>
            <person name="Amann R."/>
            <person name="Jetten M.S.M."/>
            <person name="Mascher T."/>
            <person name="Medema M.H."/>
            <person name="Devos D.P."/>
            <person name="Kaster A.-K."/>
            <person name="Ovreas L."/>
            <person name="Rohde M."/>
            <person name="Galperin M.Y."/>
            <person name="Jogler C."/>
        </authorList>
    </citation>
    <scope>NUCLEOTIDE SEQUENCE [LARGE SCALE GENOMIC DNA]</scope>
    <source>
        <strain evidence="1 2">Pla52o</strain>
    </source>
</reference>
<proteinExistence type="predicted"/>
<evidence type="ECO:0000313" key="2">
    <source>
        <dbReference type="Proteomes" id="UP000316304"/>
    </source>
</evidence>
<keyword evidence="2" id="KW-1185">Reference proteome</keyword>
<protein>
    <submittedName>
        <fullName evidence="1">Uncharacterized protein</fullName>
    </submittedName>
</protein>
<organism evidence="1 2">
    <name type="scientific">Novipirellula galeiformis</name>
    <dbReference type="NCBI Taxonomy" id="2528004"/>
    <lineage>
        <taxon>Bacteria</taxon>
        <taxon>Pseudomonadati</taxon>
        <taxon>Planctomycetota</taxon>
        <taxon>Planctomycetia</taxon>
        <taxon>Pirellulales</taxon>
        <taxon>Pirellulaceae</taxon>
        <taxon>Novipirellula</taxon>
    </lineage>
</organism>
<name>A0A5C6CMS7_9BACT</name>
<accession>A0A5C6CMS7</accession>
<dbReference type="RefSeq" id="WP_261343342.1">
    <property type="nucleotide sequence ID" value="NZ_SJPT01000003.1"/>
</dbReference>